<keyword evidence="2" id="KW-0732">Signal</keyword>
<proteinExistence type="predicted"/>
<feature type="region of interest" description="Disordered" evidence="1">
    <location>
        <begin position="199"/>
        <end position="228"/>
    </location>
</feature>
<sequence>MKKKIITACVLSSMLITSGCQTMMGNEAPNMQQQARHTKYNPSGGGASILHSERNGVQNPEHAQFGYVRHQKAQEQREHREPDAAYIDRDLLADAISKMAVYLPQVEECGTLVTDRYILVAYSANAVENRDDVALQVKVTAQSMAPRYLDVFVTDNPEMMEDIERFGNLSSLTPRVDELLEQQIRDMDPIFPNLERLQEAGDPDMQYEAPYPIRRDQQLPEDEGQEEA</sequence>
<accession>A0ABT5VJ72</accession>
<feature type="compositionally biased region" description="Acidic residues" evidence="1">
    <location>
        <begin position="219"/>
        <end position="228"/>
    </location>
</feature>
<evidence type="ECO:0000256" key="1">
    <source>
        <dbReference type="SAM" id="MobiDB-lite"/>
    </source>
</evidence>
<dbReference type="InterPro" id="IPR019076">
    <property type="entry name" value="Spore_lipoprot_YhcN/YlaJ-like"/>
</dbReference>
<dbReference type="RefSeq" id="WP_275119921.1">
    <property type="nucleotide sequence ID" value="NZ_JAOTPO010000015.1"/>
</dbReference>
<dbReference type="EMBL" id="JAOTPO010000015">
    <property type="protein sequence ID" value="MDE5415320.1"/>
    <property type="molecule type" value="Genomic_DNA"/>
</dbReference>
<evidence type="ECO:0000313" key="3">
    <source>
        <dbReference type="EMBL" id="MDE5415320.1"/>
    </source>
</evidence>
<protein>
    <submittedName>
        <fullName evidence="3">YhcN/YlaJ family sporulation lipoprotein</fullName>
    </submittedName>
</protein>
<dbReference type="PROSITE" id="PS51257">
    <property type="entry name" value="PROKAR_LIPOPROTEIN"/>
    <property type="match status" value="1"/>
</dbReference>
<dbReference type="Pfam" id="PF09580">
    <property type="entry name" value="Spore_YhcN_YlaJ"/>
    <property type="match status" value="1"/>
</dbReference>
<organism evidence="3 4">
    <name type="scientific">Alkalihalobacterium chitinilyticum</name>
    <dbReference type="NCBI Taxonomy" id="2980103"/>
    <lineage>
        <taxon>Bacteria</taxon>
        <taxon>Bacillati</taxon>
        <taxon>Bacillota</taxon>
        <taxon>Bacilli</taxon>
        <taxon>Bacillales</taxon>
        <taxon>Bacillaceae</taxon>
        <taxon>Alkalihalobacterium</taxon>
    </lineage>
</organism>
<reference evidence="3" key="1">
    <citation type="submission" date="2024-05" db="EMBL/GenBank/DDBJ databases">
        <title>Alkalihalobacillus sp. strain MEB203 novel alkaliphilic bacterium from Lonar Lake, India.</title>
        <authorList>
            <person name="Joshi A."/>
            <person name="Thite S."/>
            <person name="Mengade P."/>
        </authorList>
    </citation>
    <scope>NUCLEOTIDE SEQUENCE</scope>
    <source>
        <strain evidence="3">MEB 203</strain>
    </source>
</reference>
<comment type="caution">
    <text evidence="3">The sequence shown here is derived from an EMBL/GenBank/DDBJ whole genome shotgun (WGS) entry which is preliminary data.</text>
</comment>
<feature type="chain" id="PRO_5047531076" evidence="2">
    <location>
        <begin position="23"/>
        <end position="228"/>
    </location>
</feature>
<feature type="signal peptide" evidence="2">
    <location>
        <begin position="1"/>
        <end position="22"/>
    </location>
</feature>
<keyword evidence="3" id="KW-0449">Lipoprotein</keyword>
<dbReference type="Proteomes" id="UP001148125">
    <property type="component" value="Unassembled WGS sequence"/>
</dbReference>
<evidence type="ECO:0000256" key="2">
    <source>
        <dbReference type="SAM" id="SignalP"/>
    </source>
</evidence>
<name>A0ABT5VJ72_9BACI</name>
<evidence type="ECO:0000313" key="4">
    <source>
        <dbReference type="Proteomes" id="UP001148125"/>
    </source>
</evidence>
<gene>
    <name evidence="3" type="ORF">N7Z68_18330</name>
</gene>
<keyword evidence="4" id="KW-1185">Reference proteome</keyword>